<reference evidence="1" key="1">
    <citation type="submission" date="2022-01" db="EMBL/GenBank/DDBJ databases">
        <authorList>
            <person name="King R."/>
        </authorList>
    </citation>
    <scope>NUCLEOTIDE SEQUENCE</scope>
</reference>
<gene>
    <name evidence="1" type="ORF">NEZAVI_LOCUS2350</name>
</gene>
<evidence type="ECO:0000313" key="1">
    <source>
        <dbReference type="EMBL" id="CAH1391308.1"/>
    </source>
</evidence>
<protein>
    <submittedName>
        <fullName evidence="1">Uncharacterized protein</fullName>
    </submittedName>
</protein>
<evidence type="ECO:0000313" key="2">
    <source>
        <dbReference type="Proteomes" id="UP001152798"/>
    </source>
</evidence>
<proteinExistence type="predicted"/>
<dbReference type="AlphaFoldDB" id="A0A9P0E719"/>
<name>A0A9P0E719_NEZVI</name>
<accession>A0A9P0E719</accession>
<dbReference type="Proteomes" id="UP001152798">
    <property type="component" value="Chromosome 1"/>
</dbReference>
<dbReference type="EMBL" id="OV725077">
    <property type="protein sequence ID" value="CAH1391308.1"/>
    <property type="molecule type" value="Genomic_DNA"/>
</dbReference>
<keyword evidence="2" id="KW-1185">Reference proteome</keyword>
<sequence>MTSMLIQRRFQGKKSGSDLIEATRLDELLHGT</sequence>
<organism evidence="1 2">
    <name type="scientific">Nezara viridula</name>
    <name type="common">Southern green stink bug</name>
    <name type="synonym">Cimex viridulus</name>
    <dbReference type="NCBI Taxonomy" id="85310"/>
    <lineage>
        <taxon>Eukaryota</taxon>
        <taxon>Metazoa</taxon>
        <taxon>Ecdysozoa</taxon>
        <taxon>Arthropoda</taxon>
        <taxon>Hexapoda</taxon>
        <taxon>Insecta</taxon>
        <taxon>Pterygota</taxon>
        <taxon>Neoptera</taxon>
        <taxon>Paraneoptera</taxon>
        <taxon>Hemiptera</taxon>
        <taxon>Heteroptera</taxon>
        <taxon>Panheteroptera</taxon>
        <taxon>Pentatomomorpha</taxon>
        <taxon>Pentatomoidea</taxon>
        <taxon>Pentatomidae</taxon>
        <taxon>Pentatominae</taxon>
        <taxon>Nezara</taxon>
    </lineage>
</organism>